<dbReference type="PRINTS" id="PR00783">
    <property type="entry name" value="MINTRINSICP"/>
</dbReference>
<dbReference type="PANTHER" id="PTHR43829:SF9">
    <property type="entry name" value="AQUAPORIN-9"/>
    <property type="match status" value="1"/>
</dbReference>
<evidence type="ECO:0000256" key="3">
    <source>
        <dbReference type="ARBA" id="ARBA00022448"/>
    </source>
</evidence>
<dbReference type="PROSITE" id="PS00221">
    <property type="entry name" value="MIP"/>
    <property type="match status" value="1"/>
</dbReference>
<reference evidence="9 10" key="1">
    <citation type="submission" date="2020-04" db="EMBL/GenBank/DDBJ databases">
        <title>Novel species.</title>
        <authorList>
            <person name="Teo W.F.A."/>
            <person name="Lipun K."/>
            <person name="Srisuk N."/>
            <person name="Duangmal K."/>
        </authorList>
    </citation>
    <scope>NUCLEOTIDE SEQUENCE [LARGE SCALE GENOMIC DNA]</scope>
    <source>
        <strain evidence="9 10">K13G38</strain>
    </source>
</reference>
<evidence type="ECO:0000256" key="5">
    <source>
        <dbReference type="ARBA" id="ARBA00022989"/>
    </source>
</evidence>
<evidence type="ECO:0000256" key="8">
    <source>
        <dbReference type="SAM" id="Phobius"/>
    </source>
</evidence>
<feature type="transmembrane region" description="Helical" evidence="8">
    <location>
        <begin position="172"/>
        <end position="190"/>
    </location>
</feature>
<evidence type="ECO:0000256" key="6">
    <source>
        <dbReference type="ARBA" id="ARBA00023136"/>
    </source>
</evidence>
<name>A0ABX1IUY0_9PSEU</name>
<accession>A0ABX1IUY0</accession>
<keyword evidence="10" id="KW-1185">Reference proteome</keyword>
<feature type="transmembrane region" description="Helical" evidence="8">
    <location>
        <begin position="114"/>
        <end position="134"/>
    </location>
</feature>
<evidence type="ECO:0000313" key="10">
    <source>
        <dbReference type="Proteomes" id="UP000715441"/>
    </source>
</evidence>
<dbReference type="InterPro" id="IPR022357">
    <property type="entry name" value="MIP_CS"/>
</dbReference>
<dbReference type="Gene3D" id="1.20.1080.10">
    <property type="entry name" value="Glycerol uptake facilitator protein"/>
    <property type="match status" value="1"/>
</dbReference>
<feature type="transmembrane region" description="Helical" evidence="8">
    <location>
        <begin position="202"/>
        <end position="225"/>
    </location>
</feature>
<keyword evidence="6 8" id="KW-0472">Membrane</keyword>
<evidence type="ECO:0000313" key="9">
    <source>
        <dbReference type="EMBL" id="NKQ51300.1"/>
    </source>
</evidence>
<comment type="caution">
    <text evidence="9">The sequence shown here is derived from an EMBL/GenBank/DDBJ whole genome shotgun (WGS) entry which is preliminary data.</text>
</comment>
<dbReference type="RefSeq" id="WP_168510082.1">
    <property type="nucleotide sequence ID" value="NZ_JAAXLS010000001.1"/>
</dbReference>
<dbReference type="InterPro" id="IPR050363">
    <property type="entry name" value="MIP/Aquaporin"/>
</dbReference>
<organism evidence="9 10">
    <name type="scientific">Amycolatopsis acididurans</name>
    <dbReference type="NCBI Taxonomy" id="2724524"/>
    <lineage>
        <taxon>Bacteria</taxon>
        <taxon>Bacillati</taxon>
        <taxon>Actinomycetota</taxon>
        <taxon>Actinomycetes</taxon>
        <taxon>Pseudonocardiales</taxon>
        <taxon>Pseudonocardiaceae</taxon>
        <taxon>Amycolatopsis</taxon>
    </lineage>
</organism>
<comment type="subcellular location">
    <subcellularLocation>
        <location evidence="1">Membrane</location>
        <topology evidence="1">Multi-pass membrane protein</topology>
    </subcellularLocation>
</comment>
<evidence type="ECO:0000256" key="7">
    <source>
        <dbReference type="RuleBase" id="RU000477"/>
    </source>
</evidence>
<dbReference type="InterPro" id="IPR023271">
    <property type="entry name" value="Aquaporin-like"/>
</dbReference>
<dbReference type="NCBIfam" id="TIGR00861">
    <property type="entry name" value="MIP"/>
    <property type="match status" value="1"/>
</dbReference>
<feature type="transmembrane region" description="Helical" evidence="8">
    <location>
        <begin position="252"/>
        <end position="275"/>
    </location>
</feature>
<evidence type="ECO:0000256" key="4">
    <source>
        <dbReference type="ARBA" id="ARBA00022692"/>
    </source>
</evidence>
<protein>
    <submittedName>
        <fullName evidence="9">Aquaporin family protein</fullName>
    </submittedName>
</protein>
<comment type="similarity">
    <text evidence="2 7">Belongs to the MIP/aquaporin (TC 1.A.8) family.</text>
</comment>
<dbReference type="EMBL" id="JAAXLS010000001">
    <property type="protein sequence ID" value="NKQ51300.1"/>
    <property type="molecule type" value="Genomic_DNA"/>
</dbReference>
<dbReference type="PANTHER" id="PTHR43829">
    <property type="entry name" value="AQUAPORIN OR AQUAGLYCEROPORIN RELATED"/>
    <property type="match status" value="1"/>
</dbReference>
<dbReference type="InterPro" id="IPR000425">
    <property type="entry name" value="MIP"/>
</dbReference>
<feature type="transmembrane region" description="Helical" evidence="8">
    <location>
        <begin position="21"/>
        <end position="47"/>
    </location>
</feature>
<feature type="transmembrane region" description="Helical" evidence="8">
    <location>
        <begin position="67"/>
        <end position="93"/>
    </location>
</feature>
<sequence>MTDIAPLRKPRAIARLRGGYGDLLAEFFGTFLLIALGDGCVAMAVAGLPGSGRTAGPTVIFQGAGDWLLIVWGWAFAVAFAVYLAGGVSGAHLNPAVTFAMALRRKFPWRKLPGYWGAQLLGAFAGAALVFAVYHPAIRAFEAAAGAGAKSSTFSIFATAPAGYFDGWFGPLLDQVVGTAVLLVVVLALIDGRIKAASPKMAPLLIGFTVAAIGLSYGANAGYAINPARDFGPRLFAFFAGWGDTAIPGSGGYLWIPIVGPLVGGAIGALLYDFFIGDVLHARETAVPVFPDEFEMSAAVRDG</sequence>
<dbReference type="Proteomes" id="UP000715441">
    <property type="component" value="Unassembled WGS sequence"/>
</dbReference>
<keyword evidence="5 8" id="KW-1133">Transmembrane helix</keyword>
<evidence type="ECO:0000256" key="2">
    <source>
        <dbReference type="ARBA" id="ARBA00006175"/>
    </source>
</evidence>
<proteinExistence type="inferred from homology"/>
<dbReference type="Pfam" id="PF00230">
    <property type="entry name" value="MIP"/>
    <property type="match status" value="1"/>
</dbReference>
<keyword evidence="3 7" id="KW-0813">Transport</keyword>
<dbReference type="SUPFAM" id="SSF81338">
    <property type="entry name" value="Aquaporin-like"/>
    <property type="match status" value="1"/>
</dbReference>
<keyword evidence="4 7" id="KW-0812">Transmembrane</keyword>
<evidence type="ECO:0000256" key="1">
    <source>
        <dbReference type="ARBA" id="ARBA00004141"/>
    </source>
</evidence>
<dbReference type="CDD" id="cd00333">
    <property type="entry name" value="MIP"/>
    <property type="match status" value="1"/>
</dbReference>
<gene>
    <name evidence="9" type="ORF">HFP15_00200</name>
</gene>